<dbReference type="Pfam" id="PF13585">
    <property type="entry name" value="CHU_C"/>
    <property type="match status" value="1"/>
</dbReference>
<dbReference type="InterPro" id="IPR008964">
    <property type="entry name" value="Invasin/intimin_cell_adhesion"/>
</dbReference>
<dbReference type="Gene3D" id="2.60.40.10">
    <property type="entry name" value="Immunoglobulins"/>
    <property type="match status" value="8"/>
</dbReference>
<evidence type="ECO:0000256" key="1">
    <source>
        <dbReference type="SAM" id="SignalP"/>
    </source>
</evidence>
<name>A0A553CMK8_9FLAO</name>
<sequence>MKKLYKILFLLVLAHFSCFLNAKNNSGDINLLLPTATISGTATVCQNATAPQITFSGSGGTAPYTFVYKIGTGANINIVSTGDIAKVNVPTTTAGVYVYTLVSVTDSSGTQTQTGSATVTVNSLPTITGSLNTCIGSTSNLNGSGTANSWVSSNTSVATVDNTGLVKGITEGTSNITYKDSNGCEKTILFKVNPLPIIDFSTNATASTCSGSPIQFTSNITIGTAPYTYAWDFGDGTTSTIANPIHSLTSLGCGTGSITVKLTVTDSNGCTSSQVSHTLTVNQKPDINFQDTNPSATPSTQFNNCATASISNTSYTITVGNLSVTPCITSYSINWGDGSTENNVSFPKSHTYPQLGVYNMVISASGNGCSNSKTYIVKNVSNPSGGILNPGGSKDMCIPSPTIQYTIGNWALNSPGTTYAIDYGDGSAILNLNQDDMIKTTYYKPLNPISSENYPVPYSYKTNSCPNKNFIIKLTVSNACDSTEGTVDGGNTISTAKPNFTAPSSACSTTNVLFTNTSILGYSANCARDTKFTWDFGDPASGASNTINSGFVTTTPNVNHIFSGPGIYTVTMTANTGGSCSISSPKNQQICIEAPLVPNFTLNNSSGCSPQAITATNTTVTTNSCSPPTYVWNVTYVPAYCGTSIATIPNQTTTNASYNFTEPGTYTITLTATNSCGSFPSSQIVTIKKPPTVTLNPIASLCQILPSTTISPTAVVTNCGTQSPLTYEWSFPGGTPPTSTAINPSVSYSASGTISYSLKVTNECGPTTVNGSFIIKPTPQVNDVLSQQKCKGQLSNLITFVGSESGTIFSWKNSNISIGLPATGSGNINPFTLTNTGTTILTATIEVIPSLNGCSGTPKTFTITVNPEATVNAVSNLSLCHNAIQNGIAFASATAGTTFSWNNDNPSIGLAASGTGNIPIFTAINTGNSPVVATVTVTPSNALGCNGVPKTFSITVNPTPSAVVVTNKDYCNEVITTPIIFSNTVVGTTYLWTNSNSAIGLALNGTGNIPAFTPKNTTTAPITATISVTPTANGCPGATQTFMITVNPTPVVSFSPINQTICSGDTSTVVTLSSVAGATFNWTAVQPAGISGVVTSGNNNTIPAQTLTNSTNSNIVVTYNATATLASGTTCSGAVFPYTITVKPKPFIAANMTATSCSGVLFTVTPTNGSGNLIPTGTTYSWSNPTVTGGLTNGNTGLDQTTISGTLTNPTNVVQTATYTVTPSFNGCSGSPFDVVVSVNPKPDVNATTNVVLCAGETSSQIDFTGSILGTTYTWSSSITSIGVAASGANSIPSFTAINSGTTPVIATITVTPSANSCPGSSKTFTITVNPKPTINTISNLVRCNGVASSIITFTGSVTGTTFDWTNDTTSIGLAATGSGNIPSFTTTNIGTSPIIANITVTPKANGCIGTPTNFTITVNPSPTVDVLSNQTVCNGQSTSAIVFSGAIPNTIYNWTNTNSTIGLGANGVGDIPAFTAINNGNSPIVATITVTPNLNGCSGLSKTLTITINPSPSVSFTPTNQTLCSGSSSNLVTLSSTATGATFAWTAVQTAGISGVIASGTNTIPVQTLINTTNLPIVVTYLATAESNSGVSCQGITYPYTITVNPVPSITTAQLQTICSNTSFSIIPLDGGGNIVPTGTTYSWGIPVVTGGVLGGAALTNQTTIKGTLTNPTDSVQSATYTVTPKSGSCTGNTFTVVVTVNPSPKVVFSGANQTLCSGSNSLPISLSSLTTGNVTFKWIATIPSGITGAAASGTDTILAQTLTNTTTSPLTIIYTATATFDNNGVSCTGQPFDYKITVNPAIITSSILSNYSGFNVSSVGANDGSINVTVTGGSGIYNYLWSGPNSFSATSQGIANVPAGNYSLTINDGLCSPIVLDFTLTSPLPLIIQEDLVAHSDIKCFGYSTGVIKVDITQQSVGPYDYVLTLQGGGMISTMTDSAATNHTFTALAAGTYDIKVTDANGSVKTLLGIIITQPSGITATISSQTNVSCAGDATGSATVTATGGIGTLTYSWNTIPVQTTATATGLKAGTYTVTITDANTCSIQKQAIITEPNAIVTSIASQTNVLCFGNNTGSATVFVSGGTGILSYSWDTVPVQTTATATGLVAGTFTLTVTDANGCSKVQQVIITQPSGGLSSTISNSTNVSCFGGNNGSATVTVIGGTAPYSYSWNTVPVQTSATATGLKAGNYSVLISDLNGCSTSTAVTITEPIGMTASITAQTNVFCSGNSTGSATVTANGGTFPYTYSWNTTPVQTSDVAVNLPTGTYTVTITDAKGCSTTTQATITEPNGIVTSIASQTNVDCFGNSTGAVTILASGGAGTLNYSWDTIPVQTTPSLTGLITGTYHLTVTDSNNCTKVQTVTITQPAEIIITTDLEKDISCFNAANGEIKITVAGGTLNYKIAWTKNGIPYATTEDLSNLSPGTYVVSVSDANNCGPKTATFTITEPPILAVTLGSKTNIFCFGDSTGMINVNVVGGTAPYTFAWTGANGFTSSNQNLTNLFAGTYTLIVTDNLGCVKNLSVILTQNSEIKITATTTPIVCYGDNNASINLVVTGGVSPYQITWSNLGTGTSQSNLSAGDYTITVTDALNCTKTVTVNIPEAPIFTVNPVVKNISCFGANNGSITLNFVGGIAPVTLTWSDGAVTGTTRNNLKPGSYTVTIVDSKPCTITRTFIILEPQQLVLSANLTNALDCNNANTGAINLLVSGGSAPFTYAWSNGATTEDLVNIPAGNYLVTVTDVNGCSKQAQYSINRPPPIVTGVVTKTDFDCDTKSVKQTFVAQVSGGVPPYQLVWSSGTVSGANNEMMNTTQNGTVILTATDAIGCKSNYTFTVAIPTLGSPSFTVSSYAYSTYGTYSINDPIQFTNTATGDYIGVVWDFGDGTFSTELNPMHTFVNPKDYVVTQTVTYPFGCVYIQKITLIVGKGYVLVVPNAFTPNNDTLNDTFRPVTKALKNVRMDIYDTWGSMIYSESGDVLRGWDGKIKDINAENGNYYCKVSGETFYGTVVNDNHPFVLIK</sequence>
<dbReference type="SUPFAM" id="SSF49299">
    <property type="entry name" value="PKD domain"/>
    <property type="match status" value="6"/>
</dbReference>
<dbReference type="NCBIfam" id="TIGR04131">
    <property type="entry name" value="Bac_Flav_CTERM"/>
    <property type="match status" value="1"/>
</dbReference>
<dbReference type="Pfam" id="PF18911">
    <property type="entry name" value="PKD_4"/>
    <property type="match status" value="2"/>
</dbReference>
<gene>
    <name evidence="3" type="ORF">FNW17_07400</name>
</gene>
<dbReference type="InterPro" id="IPR045828">
    <property type="entry name" value="PKD_Bacteroidetes"/>
</dbReference>
<dbReference type="InterPro" id="IPR035986">
    <property type="entry name" value="PKD_dom_sf"/>
</dbReference>
<dbReference type="EMBL" id="VJZR01000004">
    <property type="protein sequence ID" value="TRX21691.1"/>
    <property type="molecule type" value="Genomic_DNA"/>
</dbReference>
<accession>A0A553CMK8</accession>
<dbReference type="RefSeq" id="WP_144071308.1">
    <property type="nucleotide sequence ID" value="NZ_VJZR01000004.1"/>
</dbReference>
<comment type="caution">
    <text evidence="3">The sequence shown here is derived from an EMBL/GenBank/DDBJ whole genome shotgun (WGS) entry which is preliminary data.</text>
</comment>
<evidence type="ECO:0000313" key="4">
    <source>
        <dbReference type="Proteomes" id="UP000318585"/>
    </source>
</evidence>
<feature type="domain" description="PKD" evidence="2">
    <location>
        <begin position="2863"/>
        <end position="2912"/>
    </location>
</feature>
<dbReference type="InterPro" id="IPR026341">
    <property type="entry name" value="T9SS_type_B"/>
</dbReference>
<feature type="domain" description="PKD" evidence="2">
    <location>
        <begin position="626"/>
        <end position="694"/>
    </location>
</feature>
<dbReference type="InterPro" id="IPR022409">
    <property type="entry name" value="PKD/Chitinase_dom"/>
</dbReference>
<evidence type="ECO:0000259" key="2">
    <source>
        <dbReference type="PROSITE" id="PS50093"/>
    </source>
</evidence>
<dbReference type="PROSITE" id="PS50093">
    <property type="entry name" value="PKD"/>
    <property type="match status" value="5"/>
</dbReference>
<keyword evidence="4" id="KW-1185">Reference proteome</keyword>
<proteinExistence type="predicted"/>
<protein>
    <submittedName>
        <fullName evidence="3">PKD domain-containing protein</fullName>
    </submittedName>
</protein>
<keyword evidence="1" id="KW-0732">Signal</keyword>
<dbReference type="Pfam" id="PF19406">
    <property type="entry name" value="PKD_5"/>
    <property type="match status" value="7"/>
</dbReference>
<dbReference type="InterPro" id="IPR025667">
    <property type="entry name" value="SprB_repeat"/>
</dbReference>
<dbReference type="Pfam" id="PF00801">
    <property type="entry name" value="PKD"/>
    <property type="match status" value="1"/>
</dbReference>
<feature type="signal peptide" evidence="1">
    <location>
        <begin position="1"/>
        <end position="22"/>
    </location>
</feature>
<dbReference type="Pfam" id="PF02368">
    <property type="entry name" value="Big_2"/>
    <property type="match status" value="1"/>
</dbReference>
<feature type="domain" description="PKD" evidence="2">
    <location>
        <begin position="697"/>
        <end position="765"/>
    </location>
</feature>
<dbReference type="Proteomes" id="UP000318585">
    <property type="component" value="Unassembled WGS sequence"/>
</dbReference>
<dbReference type="InterPro" id="IPR013783">
    <property type="entry name" value="Ig-like_fold"/>
</dbReference>
<dbReference type="SMART" id="SM00089">
    <property type="entry name" value="PKD"/>
    <property type="match status" value="8"/>
</dbReference>
<dbReference type="SUPFAM" id="SSF49373">
    <property type="entry name" value="Invasin/intimin cell-adhesion fragments"/>
    <property type="match status" value="1"/>
</dbReference>
<dbReference type="Pfam" id="PF13573">
    <property type="entry name" value="SprB"/>
    <property type="match status" value="11"/>
</dbReference>
<dbReference type="InterPro" id="IPR003343">
    <property type="entry name" value="Big_2"/>
</dbReference>
<organism evidence="3 4">
    <name type="scientific">Flavobacterium franklandianum</name>
    <dbReference type="NCBI Taxonomy" id="2594430"/>
    <lineage>
        <taxon>Bacteria</taxon>
        <taxon>Pseudomonadati</taxon>
        <taxon>Bacteroidota</taxon>
        <taxon>Flavobacteriia</taxon>
        <taxon>Flavobacteriales</taxon>
        <taxon>Flavobacteriaceae</taxon>
        <taxon>Flavobacterium</taxon>
    </lineage>
</organism>
<reference evidence="3 4" key="1">
    <citation type="submission" date="2019-07" db="EMBL/GenBank/DDBJ databases">
        <title>Novel species of Flavobacterium.</title>
        <authorList>
            <person name="Liu Q."/>
            <person name="Xin Y.-H."/>
        </authorList>
    </citation>
    <scope>NUCLEOTIDE SEQUENCE [LARGE SCALE GENOMIC DNA]</scope>
    <source>
        <strain evidence="3 4">LB3P56</strain>
    </source>
</reference>
<feature type="domain" description="PKD" evidence="2">
    <location>
        <begin position="532"/>
        <end position="575"/>
    </location>
</feature>
<dbReference type="InterPro" id="IPR000601">
    <property type="entry name" value="PKD_dom"/>
</dbReference>
<feature type="domain" description="PKD" evidence="2">
    <location>
        <begin position="226"/>
        <end position="260"/>
    </location>
</feature>
<dbReference type="Gene3D" id="2.60.40.1080">
    <property type="match status" value="1"/>
</dbReference>
<dbReference type="OrthoDB" id="7794186at2"/>
<dbReference type="CDD" id="cd00146">
    <property type="entry name" value="PKD"/>
    <property type="match status" value="2"/>
</dbReference>
<feature type="chain" id="PRO_5021994512" evidence="1">
    <location>
        <begin position="23"/>
        <end position="3017"/>
    </location>
</feature>
<evidence type="ECO:0000313" key="3">
    <source>
        <dbReference type="EMBL" id="TRX21691.1"/>
    </source>
</evidence>
<dbReference type="Gene3D" id="2.60.40.740">
    <property type="match status" value="5"/>
</dbReference>